<dbReference type="Proteomes" id="UP000831298">
    <property type="component" value="Segment"/>
</dbReference>
<proteinExistence type="predicted"/>
<sequence length="41" mass="4874">MNRDELIAKIHEHFKRIGELLDHLDKVLPEHEAKLKEEGKL</sequence>
<dbReference type="RefSeq" id="YP_010766491.1">
    <property type="nucleotide sequence ID" value="NC_073679.1"/>
</dbReference>
<evidence type="ECO:0000313" key="1">
    <source>
        <dbReference type="EMBL" id="UOL48535.1"/>
    </source>
</evidence>
<dbReference type="EMBL" id="OM982620">
    <property type="protein sequence ID" value="UOL48535.1"/>
    <property type="molecule type" value="Genomic_DNA"/>
</dbReference>
<name>A0AAE9GPP6_9CAUD</name>
<evidence type="ECO:0000313" key="2">
    <source>
        <dbReference type="Proteomes" id="UP000831298"/>
    </source>
</evidence>
<dbReference type="GeneID" id="80266170"/>
<organism evidence="1 2">
    <name type="scientific">Pseudomonas phage Kremar</name>
    <dbReference type="NCBI Taxonomy" id="2928831"/>
    <lineage>
        <taxon>Viruses</taxon>
        <taxon>Duplodnaviria</taxon>
        <taxon>Heunggongvirae</taxon>
        <taxon>Uroviricota</taxon>
        <taxon>Caudoviricetes</taxon>
        <taxon>Vandenendeviridae</taxon>
        <taxon>Gorskivirinae</taxon>
        <taxon>Kremarvirus</taxon>
        <taxon>Kremarvirus kremar</taxon>
    </lineage>
</organism>
<keyword evidence="2" id="KW-1185">Reference proteome</keyword>
<protein>
    <submittedName>
        <fullName evidence="1">Uncharacterized protein</fullName>
    </submittedName>
</protein>
<accession>A0AAE9GPP6</accession>
<reference evidence="1 2" key="1">
    <citation type="submission" date="2022-02" db="EMBL/GenBank/DDBJ databases">
        <authorList>
            <person name="Gylling M."/>
        </authorList>
    </citation>
    <scope>NUCLEOTIDE SEQUENCE [LARGE SCALE GENOMIC DNA]</scope>
</reference>
<dbReference type="KEGG" id="vg:80266170"/>